<name>A0AAU9JE72_9CILI</name>
<organism evidence="1 2">
    <name type="scientific">Blepharisma stoltei</name>
    <dbReference type="NCBI Taxonomy" id="1481888"/>
    <lineage>
        <taxon>Eukaryota</taxon>
        <taxon>Sar</taxon>
        <taxon>Alveolata</taxon>
        <taxon>Ciliophora</taxon>
        <taxon>Postciliodesmatophora</taxon>
        <taxon>Heterotrichea</taxon>
        <taxon>Heterotrichida</taxon>
        <taxon>Blepharismidae</taxon>
        <taxon>Blepharisma</taxon>
    </lineage>
</organism>
<gene>
    <name evidence="1" type="ORF">BSTOLATCC_MIC29764</name>
</gene>
<dbReference type="AlphaFoldDB" id="A0AAU9JE72"/>
<comment type="caution">
    <text evidence="1">The sequence shown here is derived from an EMBL/GenBank/DDBJ whole genome shotgun (WGS) entry which is preliminary data.</text>
</comment>
<reference evidence="1" key="1">
    <citation type="submission" date="2021-09" db="EMBL/GenBank/DDBJ databases">
        <authorList>
            <consortium name="AG Swart"/>
            <person name="Singh M."/>
            <person name="Singh A."/>
            <person name="Seah K."/>
            <person name="Emmerich C."/>
        </authorList>
    </citation>
    <scope>NUCLEOTIDE SEQUENCE</scope>
    <source>
        <strain evidence="1">ATCC30299</strain>
    </source>
</reference>
<sequence length="107" mass="12705">MKILDNLLWDDQEVESSNFWWIRSDRKLDLEEINLETMEKTSYEISTPKDYKALYTCICSLPGNKSFCYRGFWNDSKHNGIAYIIDENRKIRILPTKMLNFGYCATC</sequence>
<accession>A0AAU9JE72</accession>
<keyword evidence="2" id="KW-1185">Reference proteome</keyword>
<evidence type="ECO:0000313" key="2">
    <source>
        <dbReference type="Proteomes" id="UP001162131"/>
    </source>
</evidence>
<dbReference type="Proteomes" id="UP001162131">
    <property type="component" value="Unassembled WGS sequence"/>
</dbReference>
<proteinExistence type="predicted"/>
<protein>
    <submittedName>
        <fullName evidence="1">Uncharacterized protein</fullName>
    </submittedName>
</protein>
<evidence type="ECO:0000313" key="1">
    <source>
        <dbReference type="EMBL" id="CAG9321858.1"/>
    </source>
</evidence>
<dbReference type="EMBL" id="CAJZBQ010000029">
    <property type="protein sequence ID" value="CAG9321858.1"/>
    <property type="molecule type" value="Genomic_DNA"/>
</dbReference>